<gene>
    <name evidence="1" type="ORF">LOK49_LG11G02717</name>
</gene>
<evidence type="ECO:0000313" key="1">
    <source>
        <dbReference type="EMBL" id="KAI7994261.1"/>
    </source>
</evidence>
<name>A0ACC0G1Y8_9ERIC</name>
<proteinExistence type="predicted"/>
<sequence length="428" mass="49110">MDGCLLIVFLSFSFFIKNDCVVFDERAKDNDHNLPTMTFITRDYGFFTPSPVHHFSIDLFLSFRDLKTEVYILIETLQLMNCFCVGKDGPFDYISVTPPYTAVDYGVLMDQVSKSSVVGEDTFIVVEYPLRTDMLDSCRCLIKISDRRFGRTHLAIYGTKWAQKKRKLEKFVWALARKATRHGGLFVKLSPSFTTNILSLKPFVEKDCREREREKMILFLKSNAKTVDDHHHHHHEEHKEDYHDDGAWTSLTVWRKSLVFSCNGFTVIDSNGGLVFRVDNYSTGRPDELILMDAHGTPLLSLCRRKKLRLVDNWLVYEGEEVGGYSPKKPICCVRKHINILQSNFNVIAQVHCGPSNKKCAYVIEGSYAHRSCRVLDESRRVVAEIKRKEAMNSGVSFGLEVFLLIVRPGFNPSFAMAIVLLLDQMFS</sequence>
<evidence type="ECO:0000313" key="2">
    <source>
        <dbReference type="Proteomes" id="UP001060215"/>
    </source>
</evidence>
<comment type="caution">
    <text evidence="1">The sequence shown here is derived from an EMBL/GenBank/DDBJ whole genome shotgun (WGS) entry which is preliminary data.</text>
</comment>
<accession>A0ACC0G1Y8</accession>
<reference evidence="1 2" key="1">
    <citation type="journal article" date="2022" name="Plant J.">
        <title>Chromosome-level genome of Camellia lanceoleosa provides a valuable resource for understanding genome evolution and self-incompatibility.</title>
        <authorList>
            <person name="Gong W."/>
            <person name="Xiao S."/>
            <person name="Wang L."/>
            <person name="Liao Z."/>
            <person name="Chang Y."/>
            <person name="Mo W."/>
            <person name="Hu G."/>
            <person name="Li W."/>
            <person name="Zhao G."/>
            <person name="Zhu H."/>
            <person name="Hu X."/>
            <person name="Ji K."/>
            <person name="Xiang X."/>
            <person name="Song Q."/>
            <person name="Yuan D."/>
            <person name="Jin S."/>
            <person name="Zhang L."/>
        </authorList>
    </citation>
    <scope>NUCLEOTIDE SEQUENCE [LARGE SCALE GENOMIC DNA]</scope>
    <source>
        <strain evidence="1">SQ_2022a</strain>
    </source>
</reference>
<keyword evidence="2" id="KW-1185">Reference proteome</keyword>
<dbReference type="Proteomes" id="UP001060215">
    <property type="component" value="Chromosome 12"/>
</dbReference>
<organism evidence="1 2">
    <name type="scientific">Camellia lanceoleosa</name>
    <dbReference type="NCBI Taxonomy" id="1840588"/>
    <lineage>
        <taxon>Eukaryota</taxon>
        <taxon>Viridiplantae</taxon>
        <taxon>Streptophyta</taxon>
        <taxon>Embryophyta</taxon>
        <taxon>Tracheophyta</taxon>
        <taxon>Spermatophyta</taxon>
        <taxon>Magnoliopsida</taxon>
        <taxon>eudicotyledons</taxon>
        <taxon>Gunneridae</taxon>
        <taxon>Pentapetalae</taxon>
        <taxon>asterids</taxon>
        <taxon>Ericales</taxon>
        <taxon>Theaceae</taxon>
        <taxon>Camellia</taxon>
    </lineage>
</organism>
<protein>
    <submittedName>
        <fullName evidence="1">Protein LURP-one-related 17</fullName>
    </submittedName>
</protein>
<dbReference type="EMBL" id="CM045769">
    <property type="protein sequence ID" value="KAI7994261.1"/>
    <property type="molecule type" value="Genomic_DNA"/>
</dbReference>